<dbReference type="OrthoDB" id="8456446at2"/>
<dbReference type="EMBL" id="LLYA01000018">
    <property type="protein sequence ID" value="KRR29623.1"/>
    <property type="molecule type" value="Genomic_DNA"/>
</dbReference>
<feature type="region of interest" description="Disordered" evidence="1">
    <location>
        <begin position="104"/>
        <end position="136"/>
    </location>
</feature>
<gene>
    <name evidence="2" type="ORF">CQ13_38380</name>
</gene>
<comment type="caution">
    <text evidence="2">The sequence shown here is derived from an EMBL/GenBank/DDBJ whole genome shotgun (WGS) entry which is preliminary data.</text>
</comment>
<evidence type="ECO:0000256" key="1">
    <source>
        <dbReference type="SAM" id="MobiDB-lite"/>
    </source>
</evidence>
<reference evidence="2 3" key="1">
    <citation type="submission" date="2014-03" db="EMBL/GenBank/DDBJ databases">
        <title>Bradyrhizobium valentinum sp. nov., isolated from effective nodules of Lupinus mariae-josephae, a lupine endemic of basic-lime soils in Eastern Spain.</title>
        <authorList>
            <person name="Duran D."/>
            <person name="Rey L."/>
            <person name="Navarro A."/>
            <person name="Busquets A."/>
            <person name="Imperial J."/>
            <person name="Ruiz-Argueso T."/>
        </authorList>
    </citation>
    <scope>NUCLEOTIDE SEQUENCE [LARGE SCALE GENOMIC DNA]</scope>
    <source>
        <strain evidence="2 3">Ro19</strain>
    </source>
</reference>
<proteinExistence type="predicted"/>
<dbReference type="RefSeq" id="WP_057841902.1">
    <property type="nucleotide sequence ID" value="NZ_LLYA01000018.1"/>
</dbReference>
<evidence type="ECO:0000313" key="3">
    <source>
        <dbReference type="Proteomes" id="UP000052023"/>
    </source>
</evidence>
<keyword evidence="3" id="KW-1185">Reference proteome</keyword>
<name>A0A0R3NBA8_9BRAD</name>
<dbReference type="InterPro" id="IPR043019">
    <property type="entry name" value="GrlR_sf"/>
</dbReference>
<dbReference type="Gene3D" id="2.40.128.380">
    <property type="entry name" value="T3SS negative regulator GrlR"/>
    <property type="match status" value="1"/>
</dbReference>
<sequence length="136" mass="14606">MLKDGTYSAWFKTPRGQGTGLANLRDGRISGGDTVISYGGTYEVDGDRFVATLTTRRHAAGQPSVIGIDEVELRLTGTSQGTIATCSGTVDEVPGMVFEATLILSQDPPPPTETRRMPTAFDADKLPRLPLRPRGR</sequence>
<dbReference type="Proteomes" id="UP000052023">
    <property type="component" value="Unassembled WGS sequence"/>
</dbReference>
<protein>
    <recommendedName>
        <fullName evidence="4">T3SS negative regulator,GrlR</fullName>
    </recommendedName>
</protein>
<organism evidence="2 3">
    <name type="scientific">Bradyrhizobium retamae</name>
    <dbReference type="NCBI Taxonomy" id="1300035"/>
    <lineage>
        <taxon>Bacteria</taxon>
        <taxon>Pseudomonadati</taxon>
        <taxon>Pseudomonadota</taxon>
        <taxon>Alphaproteobacteria</taxon>
        <taxon>Hyphomicrobiales</taxon>
        <taxon>Nitrobacteraceae</taxon>
        <taxon>Bradyrhizobium</taxon>
    </lineage>
</organism>
<dbReference type="AlphaFoldDB" id="A0A0R3NBA8"/>
<evidence type="ECO:0000313" key="2">
    <source>
        <dbReference type="EMBL" id="KRR29623.1"/>
    </source>
</evidence>
<accession>A0A0R3NBA8</accession>
<evidence type="ECO:0008006" key="4">
    <source>
        <dbReference type="Google" id="ProtNLM"/>
    </source>
</evidence>